<dbReference type="InterPro" id="IPR003661">
    <property type="entry name" value="HisK_dim/P_dom"/>
</dbReference>
<dbReference type="InterPro" id="IPR036097">
    <property type="entry name" value="HisK_dim/P_sf"/>
</dbReference>
<evidence type="ECO:0000256" key="11">
    <source>
        <dbReference type="SAM" id="Phobius"/>
    </source>
</evidence>
<organism evidence="14 15">
    <name type="scientific">Comamonas odontotermitis</name>
    <dbReference type="NCBI Taxonomy" id="379895"/>
    <lineage>
        <taxon>Bacteria</taxon>
        <taxon>Pseudomonadati</taxon>
        <taxon>Pseudomonadota</taxon>
        <taxon>Betaproteobacteria</taxon>
        <taxon>Burkholderiales</taxon>
        <taxon>Comamonadaceae</taxon>
        <taxon>Comamonas</taxon>
    </lineage>
</organism>
<keyword evidence="15" id="KW-1185">Reference proteome</keyword>
<dbReference type="InterPro" id="IPR003660">
    <property type="entry name" value="HAMP_dom"/>
</dbReference>
<dbReference type="InterPro" id="IPR050428">
    <property type="entry name" value="TCS_sensor_his_kinase"/>
</dbReference>
<dbReference type="SMART" id="SM00387">
    <property type="entry name" value="HATPase_c"/>
    <property type="match status" value="1"/>
</dbReference>
<dbReference type="SUPFAM" id="SSF55874">
    <property type="entry name" value="ATPase domain of HSP90 chaperone/DNA topoisomerase II/histidine kinase"/>
    <property type="match status" value="1"/>
</dbReference>
<name>A0ABR6RDE1_9BURK</name>
<evidence type="ECO:0000256" key="2">
    <source>
        <dbReference type="ARBA" id="ARBA00004370"/>
    </source>
</evidence>
<evidence type="ECO:0000256" key="1">
    <source>
        <dbReference type="ARBA" id="ARBA00000085"/>
    </source>
</evidence>
<comment type="caution">
    <text evidence="14">The sequence shown here is derived from an EMBL/GenBank/DDBJ whole genome shotgun (WGS) entry which is preliminary data.</text>
</comment>
<feature type="transmembrane region" description="Helical" evidence="11">
    <location>
        <begin position="6"/>
        <end position="24"/>
    </location>
</feature>
<keyword evidence="8 11" id="KW-1133">Transmembrane helix</keyword>
<dbReference type="InterPro" id="IPR013727">
    <property type="entry name" value="2CSK_N"/>
</dbReference>
<keyword evidence="4" id="KW-0597">Phosphoprotein</keyword>
<evidence type="ECO:0000259" key="13">
    <source>
        <dbReference type="PROSITE" id="PS50885"/>
    </source>
</evidence>
<dbReference type="EC" id="2.7.13.3" evidence="3"/>
<evidence type="ECO:0000313" key="14">
    <source>
        <dbReference type="EMBL" id="MBB6577180.1"/>
    </source>
</evidence>
<evidence type="ECO:0000256" key="4">
    <source>
        <dbReference type="ARBA" id="ARBA00022553"/>
    </source>
</evidence>
<dbReference type="RefSeq" id="WP_184706377.1">
    <property type="nucleotide sequence ID" value="NZ_JACHKZ010000005.1"/>
</dbReference>
<comment type="catalytic activity">
    <reaction evidence="1">
        <text>ATP + protein L-histidine = ADP + protein N-phospho-L-histidine.</text>
        <dbReference type="EC" id="2.7.13.3"/>
    </reaction>
</comment>
<dbReference type="InterPro" id="IPR004358">
    <property type="entry name" value="Sig_transdc_His_kin-like_C"/>
</dbReference>
<feature type="domain" description="HAMP" evidence="13">
    <location>
        <begin position="202"/>
        <end position="254"/>
    </location>
</feature>
<keyword evidence="9" id="KW-0902">Two-component regulatory system</keyword>
<dbReference type="Gene3D" id="3.30.565.10">
    <property type="entry name" value="Histidine kinase-like ATPase, C-terminal domain"/>
    <property type="match status" value="1"/>
</dbReference>
<dbReference type="SMART" id="SM00388">
    <property type="entry name" value="HisKA"/>
    <property type="match status" value="1"/>
</dbReference>
<dbReference type="PANTHER" id="PTHR45436">
    <property type="entry name" value="SENSOR HISTIDINE KINASE YKOH"/>
    <property type="match status" value="1"/>
</dbReference>
<dbReference type="InterPro" id="IPR003594">
    <property type="entry name" value="HATPase_dom"/>
</dbReference>
<proteinExistence type="predicted"/>
<evidence type="ECO:0000256" key="5">
    <source>
        <dbReference type="ARBA" id="ARBA00022679"/>
    </source>
</evidence>
<protein>
    <recommendedName>
        <fullName evidence="3">histidine kinase</fullName>
        <ecNumber evidence="3">2.7.13.3</ecNumber>
    </recommendedName>
</protein>
<dbReference type="Pfam" id="PF02518">
    <property type="entry name" value="HATPase_c"/>
    <property type="match status" value="1"/>
</dbReference>
<dbReference type="CDD" id="cd00082">
    <property type="entry name" value="HisKA"/>
    <property type="match status" value="1"/>
</dbReference>
<dbReference type="PANTHER" id="PTHR45436:SF1">
    <property type="entry name" value="SENSOR PROTEIN QSEC"/>
    <property type="match status" value="1"/>
</dbReference>
<dbReference type="PROSITE" id="PS50885">
    <property type="entry name" value="HAMP"/>
    <property type="match status" value="1"/>
</dbReference>
<evidence type="ECO:0000313" key="15">
    <source>
        <dbReference type="Proteomes" id="UP000562492"/>
    </source>
</evidence>
<dbReference type="Gene3D" id="1.10.287.130">
    <property type="match status" value="1"/>
</dbReference>
<gene>
    <name evidence="14" type="ORF">HNP33_001231</name>
</gene>
<evidence type="ECO:0000259" key="12">
    <source>
        <dbReference type="PROSITE" id="PS50109"/>
    </source>
</evidence>
<dbReference type="SUPFAM" id="SSF47384">
    <property type="entry name" value="Homodimeric domain of signal transducing histidine kinase"/>
    <property type="match status" value="1"/>
</dbReference>
<keyword evidence="6 11" id="KW-0812">Transmembrane</keyword>
<keyword evidence="10 11" id="KW-0472">Membrane</keyword>
<dbReference type="PROSITE" id="PS50109">
    <property type="entry name" value="HIS_KIN"/>
    <property type="match status" value="1"/>
</dbReference>
<dbReference type="CDD" id="cd00075">
    <property type="entry name" value="HATPase"/>
    <property type="match status" value="1"/>
</dbReference>
<evidence type="ECO:0000256" key="9">
    <source>
        <dbReference type="ARBA" id="ARBA00023012"/>
    </source>
</evidence>
<evidence type="ECO:0000256" key="6">
    <source>
        <dbReference type="ARBA" id="ARBA00022692"/>
    </source>
</evidence>
<dbReference type="Proteomes" id="UP000562492">
    <property type="component" value="Unassembled WGS sequence"/>
</dbReference>
<evidence type="ECO:0000256" key="8">
    <source>
        <dbReference type="ARBA" id="ARBA00022989"/>
    </source>
</evidence>
<keyword evidence="5 14" id="KW-0808">Transferase</keyword>
<comment type="subcellular location">
    <subcellularLocation>
        <location evidence="2">Membrane</location>
    </subcellularLocation>
</comment>
<dbReference type="InterPro" id="IPR005467">
    <property type="entry name" value="His_kinase_dom"/>
</dbReference>
<evidence type="ECO:0000256" key="3">
    <source>
        <dbReference type="ARBA" id="ARBA00012438"/>
    </source>
</evidence>
<dbReference type="PRINTS" id="PR00344">
    <property type="entry name" value="BCTRLSENSOR"/>
</dbReference>
<sequence>MNWRGLRWRLLWVLVPVLVGLFVFDSWRDSASLRRELDRAYDQSLLEPAQALADSLGWDEDGAVTLTAPFHIISMFEAVNGQHKYLRVAMQAPDGSRQRVLMGAASFPSPPDAAGQLSSGFMHGADGDRRFYNANVKGQPVRIAALLRVVHDRDGQEWRVLIQTAQDTRRVSGVLQDLVWETLWRDARTLVVLILVVWFGIGWGLRPLQALRRTVRERGSDDLQPLDTSHVPAEVRPLVDAMNEHLAQQRDALQAQRQFLADASHQLRTPLAIMTTQAGYALRESDPAAIRASLLSMRQQLQRSRRVAEQLLALANASQPVQEAPQPPYCDANAVAREVVLAHLPLALEKQQDLGFVDARGEDFDPDDALPGAPEPVAPVTASGNALYELLANIVHNAILYTPADGRISVLVQVQAEQVQILVQDNGPGIAVADRERAFARFERLPSGAADMQTTGSGLGLAIARAYARRMHGEVLLADGEGGRGLSVYIRLPLAQSVPEKLS</sequence>
<reference evidence="14 15" key="1">
    <citation type="submission" date="2020-08" db="EMBL/GenBank/DDBJ databases">
        <title>Functional genomics of gut bacteria from endangered species of beetles.</title>
        <authorList>
            <person name="Carlos-Shanley C."/>
        </authorList>
    </citation>
    <scope>NUCLEOTIDE SEQUENCE [LARGE SCALE GENOMIC DNA]</scope>
    <source>
        <strain evidence="14 15">S00124</strain>
    </source>
</reference>
<evidence type="ECO:0000256" key="7">
    <source>
        <dbReference type="ARBA" id="ARBA00022777"/>
    </source>
</evidence>
<dbReference type="EMBL" id="JACHKZ010000005">
    <property type="protein sequence ID" value="MBB6577180.1"/>
    <property type="molecule type" value="Genomic_DNA"/>
</dbReference>
<dbReference type="InterPro" id="IPR036890">
    <property type="entry name" value="HATPase_C_sf"/>
</dbReference>
<dbReference type="Pfam" id="PF08521">
    <property type="entry name" value="2CSK_N"/>
    <property type="match status" value="1"/>
</dbReference>
<accession>A0ABR6RDE1</accession>
<keyword evidence="7 14" id="KW-0418">Kinase</keyword>
<dbReference type="GO" id="GO:0004673">
    <property type="term" value="F:protein histidine kinase activity"/>
    <property type="evidence" value="ECO:0007669"/>
    <property type="project" value="UniProtKB-EC"/>
</dbReference>
<feature type="domain" description="Histidine kinase" evidence="12">
    <location>
        <begin position="262"/>
        <end position="496"/>
    </location>
</feature>
<dbReference type="Pfam" id="PF00512">
    <property type="entry name" value="HisKA"/>
    <property type="match status" value="1"/>
</dbReference>
<evidence type="ECO:0000256" key="10">
    <source>
        <dbReference type="ARBA" id="ARBA00023136"/>
    </source>
</evidence>